<organism>
    <name type="scientific">Ixodes scapularis</name>
    <name type="common">Black-legged tick</name>
    <name type="synonym">Deer tick</name>
    <dbReference type="NCBI Taxonomy" id="6945"/>
    <lineage>
        <taxon>Eukaryota</taxon>
        <taxon>Metazoa</taxon>
        <taxon>Ecdysozoa</taxon>
        <taxon>Arthropoda</taxon>
        <taxon>Chelicerata</taxon>
        <taxon>Arachnida</taxon>
        <taxon>Acari</taxon>
        <taxon>Parasitiformes</taxon>
        <taxon>Ixodida</taxon>
        <taxon>Ixodoidea</taxon>
        <taxon>Ixodidae</taxon>
        <taxon>Ixodinae</taxon>
        <taxon>Ixodes</taxon>
    </lineage>
</organism>
<dbReference type="InterPro" id="IPR003533">
    <property type="entry name" value="Doublecortin_dom"/>
</dbReference>
<dbReference type="EMBL" id="DS863106">
    <property type="protein sequence ID" value="EEC14187.1"/>
    <property type="molecule type" value="Genomic_DNA"/>
</dbReference>
<dbReference type="EnsemblMetazoa" id="ISCW010423-RA">
    <property type="protein sequence ID" value="ISCW010423-PA"/>
    <property type="gene ID" value="ISCW010423"/>
</dbReference>
<dbReference type="SUPFAM" id="SSF89837">
    <property type="entry name" value="Doublecortin (DC)"/>
    <property type="match status" value="1"/>
</dbReference>
<proteinExistence type="predicted"/>
<dbReference type="PROSITE" id="PS50309">
    <property type="entry name" value="DC"/>
    <property type="match status" value="1"/>
</dbReference>
<dbReference type="VEuPathDB" id="VectorBase:ISCP_002914"/>
<dbReference type="InParanoid" id="B7Q5R5"/>
<dbReference type="Pfam" id="PF03607">
    <property type="entry name" value="DCX"/>
    <property type="match status" value="1"/>
</dbReference>
<dbReference type="EMBL" id="ABJB010891693">
    <property type="status" value="NOT_ANNOTATED_CDS"/>
    <property type="molecule type" value="Genomic_DNA"/>
</dbReference>
<evidence type="ECO:0000259" key="2">
    <source>
        <dbReference type="PROSITE" id="PS50309"/>
    </source>
</evidence>
<dbReference type="GO" id="GO:0035556">
    <property type="term" value="P:intracellular signal transduction"/>
    <property type="evidence" value="ECO:0007669"/>
    <property type="project" value="InterPro"/>
</dbReference>
<dbReference type="HOGENOM" id="CLU_1205951_0_0_1"/>
<evidence type="ECO:0000313" key="4">
    <source>
        <dbReference type="EnsemblMetazoa" id="ISCW010423-PA"/>
    </source>
</evidence>
<reference evidence="4" key="2">
    <citation type="submission" date="2020-05" db="UniProtKB">
        <authorList>
            <consortium name="EnsemblMetazoa"/>
        </authorList>
    </citation>
    <scope>IDENTIFICATION</scope>
    <source>
        <strain evidence="4">wikel</strain>
    </source>
</reference>
<evidence type="ECO:0000313" key="5">
    <source>
        <dbReference type="Proteomes" id="UP000001555"/>
    </source>
</evidence>
<gene>
    <name evidence="3" type="ORF">IscW_ISCW010423</name>
</gene>
<protein>
    <submittedName>
        <fullName evidence="3 4">Double-cortin, putative</fullName>
    </submittedName>
</protein>
<accession>B7Q5R5</accession>
<name>B7Q5R5_IXOSC</name>
<dbReference type="PaxDb" id="6945-B7Q5R5"/>
<keyword evidence="5" id="KW-1185">Reference proteome</keyword>
<evidence type="ECO:0000313" key="3">
    <source>
        <dbReference type="EMBL" id="EEC14187.1"/>
    </source>
</evidence>
<dbReference type="PANTHER" id="PTHR23004:SF11">
    <property type="entry name" value="PROTEIN RPI-1"/>
    <property type="match status" value="1"/>
</dbReference>
<dbReference type="VEuPathDB" id="VectorBase:ISCI010423"/>
<evidence type="ECO:0000256" key="1">
    <source>
        <dbReference type="SAM" id="MobiDB-lite"/>
    </source>
</evidence>
<sequence>MEANGTGKAAAAVAPRIRKVNSTHSRFLAEAAQRKALMGTFFANGDPFSSGIKVSIIPGRDFKTIEHLYDYLSERLQVSNGVRIIFTLDGKKVASLDDLEDGGFYVASGSRTFTPLAYGQTRGRATTQRSEEDPSRLIQPVGNKKPPGVLRKGQGSSGSLPGSGGREDGRVIDIVDRLDPEHKSRVLLNLKTTQTFEEVIKDLGDALNMKSVKRMTTGQGEVVSTTPRVY</sequence>
<dbReference type="InterPro" id="IPR036572">
    <property type="entry name" value="Doublecortin_dom_sf"/>
</dbReference>
<dbReference type="VEuPathDB" id="VectorBase:ISCW010423"/>
<dbReference type="OrthoDB" id="47802at2759"/>
<feature type="region of interest" description="Disordered" evidence="1">
    <location>
        <begin position="120"/>
        <end position="169"/>
    </location>
</feature>
<reference evidence="3 5" key="1">
    <citation type="submission" date="2008-03" db="EMBL/GenBank/DDBJ databases">
        <title>Annotation of Ixodes scapularis.</title>
        <authorList>
            <consortium name="Ixodes scapularis Genome Project Consortium"/>
            <person name="Caler E."/>
            <person name="Hannick L.I."/>
            <person name="Bidwell S."/>
            <person name="Joardar V."/>
            <person name="Thiagarajan M."/>
            <person name="Amedeo P."/>
            <person name="Galinsky K.J."/>
            <person name="Schobel S."/>
            <person name="Inman J."/>
            <person name="Hostetler J."/>
            <person name="Miller J."/>
            <person name="Hammond M."/>
            <person name="Megy K."/>
            <person name="Lawson D."/>
            <person name="Kodira C."/>
            <person name="Sutton G."/>
            <person name="Meyer J."/>
            <person name="Hill C.A."/>
            <person name="Birren B."/>
            <person name="Nene V."/>
            <person name="Collins F."/>
            <person name="Alarcon-Chaidez F."/>
            <person name="Wikel S."/>
            <person name="Strausberg R."/>
        </authorList>
    </citation>
    <scope>NUCLEOTIDE SEQUENCE [LARGE SCALE GENOMIC DNA]</scope>
    <source>
        <strain evidence="5">Wikel</strain>
        <strain evidence="3">Wikel colony</strain>
    </source>
</reference>
<dbReference type="SMART" id="SM00537">
    <property type="entry name" value="DCX"/>
    <property type="match status" value="1"/>
</dbReference>
<dbReference type="AlphaFoldDB" id="B7Q5R5"/>
<dbReference type="CDD" id="cd01617">
    <property type="entry name" value="DCX"/>
    <property type="match status" value="1"/>
</dbReference>
<dbReference type="Gene3D" id="3.10.20.230">
    <property type="entry name" value="Doublecortin domain"/>
    <property type="match status" value="2"/>
</dbReference>
<feature type="domain" description="Doublecortin" evidence="2">
    <location>
        <begin position="40"/>
        <end position="119"/>
    </location>
</feature>
<dbReference type="STRING" id="6945.B7Q5R5"/>
<dbReference type="PANTHER" id="PTHR23004">
    <property type="entry name" value="DOUBLECORTIN DOMAIN CONTAINING 2"/>
    <property type="match status" value="1"/>
</dbReference>
<dbReference type="Proteomes" id="UP000001555">
    <property type="component" value="Unassembled WGS sequence"/>
</dbReference>